<comment type="similarity">
    <text evidence="2">Belongs to the Tim44 family.</text>
</comment>
<protein>
    <submittedName>
        <fullName evidence="10">Tim44 domain-containing protein</fullName>
    </submittedName>
</protein>
<keyword evidence="4" id="KW-0809">Transit peptide</keyword>
<dbReference type="AlphaFoldDB" id="A0A183DTN3"/>
<sequence>MQQVLSFIKNRNEILDWKMRLDESDNLAARIARGVTDKVSSLLEFFAQPCTFQAYSVLSAIVSEYQKVNFSTADCRVIDVDKVEMVTGKMMEQGPVMIITFQVYMVNVIRNMEGKVVEGDPNSPVRVHHVWVMCRDMEEYNPAVAWKVLEVHMQKESLFVTKGSLERGTTFGIILETLNSSMFEIE</sequence>
<organism evidence="10">
    <name type="scientific">Gongylonema pulchrum</name>
    <dbReference type="NCBI Taxonomy" id="637853"/>
    <lineage>
        <taxon>Eukaryota</taxon>
        <taxon>Metazoa</taxon>
        <taxon>Ecdysozoa</taxon>
        <taxon>Nematoda</taxon>
        <taxon>Chromadorea</taxon>
        <taxon>Rhabditida</taxon>
        <taxon>Spirurina</taxon>
        <taxon>Spiruromorpha</taxon>
        <taxon>Spiruroidea</taxon>
        <taxon>Gongylonematidae</taxon>
        <taxon>Gongylonema</taxon>
    </lineage>
</organism>
<keyword evidence="6" id="KW-0472">Membrane</keyword>
<keyword evidence="5" id="KW-0496">Mitochondrion</keyword>
<evidence type="ECO:0000256" key="6">
    <source>
        <dbReference type="ARBA" id="ARBA00023136"/>
    </source>
</evidence>
<evidence type="ECO:0000313" key="9">
    <source>
        <dbReference type="Proteomes" id="UP000271098"/>
    </source>
</evidence>
<keyword evidence="9" id="KW-1185">Reference proteome</keyword>
<evidence type="ECO:0000256" key="4">
    <source>
        <dbReference type="ARBA" id="ARBA00022946"/>
    </source>
</evidence>
<evidence type="ECO:0000256" key="1">
    <source>
        <dbReference type="ARBA" id="ARBA00004273"/>
    </source>
</evidence>
<dbReference type="Proteomes" id="UP000271098">
    <property type="component" value="Unassembled WGS sequence"/>
</dbReference>
<dbReference type="GO" id="GO:0005743">
    <property type="term" value="C:mitochondrial inner membrane"/>
    <property type="evidence" value="ECO:0007669"/>
    <property type="project" value="UniProtKB-SubCell"/>
</dbReference>
<dbReference type="PANTHER" id="PTHR10721">
    <property type="entry name" value="MITOCHONDRIAL IMPORT INNER MEMBRANE TRANSLOCASE SUBUNIT TIM44"/>
    <property type="match status" value="1"/>
</dbReference>
<dbReference type="InterPro" id="IPR007379">
    <property type="entry name" value="Tim44-like_dom"/>
</dbReference>
<keyword evidence="3" id="KW-0999">Mitochondrion inner membrane</keyword>
<dbReference type="SMART" id="SM00978">
    <property type="entry name" value="Tim44"/>
    <property type="match status" value="1"/>
</dbReference>
<dbReference type="PANTHER" id="PTHR10721:SF1">
    <property type="entry name" value="MITOCHONDRIAL IMPORT INNER MEMBRANE TRANSLOCASE SUBUNIT TIM44"/>
    <property type="match status" value="1"/>
</dbReference>
<dbReference type="InterPro" id="IPR032710">
    <property type="entry name" value="NTF2-like_dom_sf"/>
</dbReference>
<name>A0A183DTN3_9BILA</name>
<dbReference type="Gene3D" id="3.10.450.240">
    <property type="match status" value="1"/>
</dbReference>
<feature type="domain" description="Tim44-like" evidence="7">
    <location>
        <begin position="1"/>
        <end position="153"/>
    </location>
</feature>
<comment type="subcellular location">
    <subcellularLocation>
        <location evidence="1">Mitochondrion inner membrane</location>
    </subcellularLocation>
</comment>
<evidence type="ECO:0000256" key="2">
    <source>
        <dbReference type="ARBA" id="ARBA00009597"/>
    </source>
</evidence>
<dbReference type="WBParaSite" id="GPUH_0001208801-mRNA-1">
    <property type="protein sequence ID" value="GPUH_0001208801-mRNA-1"/>
    <property type="gene ID" value="GPUH_0001208801"/>
</dbReference>
<accession>A0A183DTN3</accession>
<evidence type="ECO:0000256" key="5">
    <source>
        <dbReference type="ARBA" id="ARBA00023128"/>
    </source>
</evidence>
<evidence type="ECO:0000259" key="7">
    <source>
        <dbReference type="SMART" id="SM00978"/>
    </source>
</evidence>
<proteinExistence type="inferred from homology"/>
<gene>
    <name evidence="8" type="ORF">GPUH_LOCUS12074</name>
</gene>
<dbReference type="Pfam" id="PF04280">
    <property type="entry name" value="Tim44"/>
    <property type="match status" value="1"/>
</dbReference>
<dbReference type="GO" id="GO:0030150">
    <property type="term" value="P:protein import into mitochondrial matrix"/>
    <property type="evidence" value="ECO:0007669"/>
    <property type="project" value="TreeGrafter"/>
</dbReference>
<evidence type="ECO:0000256" key="3">
    <source>
        <dbReference type="ARBA" id="ARBA00022792"/>
    </source>
</evidence>
<dbReference type="EMBL" id="UYRT01079016">
    <property type="protein sequence ID" value="VDN19797.1"/>
    <property type="molecule type" value="Genomic_DNA"/>
</dbReference>
<evidence type="ECO:0000313" key="8">
    <source>
        <dbReference type="EMBL" id="VDN19797.1"/>
    </source>
</evidence>
<dbReference type="OrthoDB" id="10265990at2759"/>
<evidence type="ECO:0000313" key="10">
    <source>
        <dbReference type="WBParaSite" id="GPUH_0001208801-mRNA-1"/>
    </source>
</evidence>
<reference evidence="8 9" key="2">
    <citation type="submission" date="2018-11" db="EMBL/GenBank/DDBJ databases">
        <authorList>
            <consortium name="Pathogen Informatics"/>
        </authorList>
    </citation>
    <scope>NUCLEOTIDE SEQUENCE [LARGE SCALE GENOMIC DNA]</scope>
</reference>
<dbReference type="GO" id="GO:0051087">
    <property type="term" value="F:protein-folding chaperone binding"/>
    <property type="evidence" value="ECO:0007669"/>
    <property type="project" value="TreeGrafter"/>
</dbReference>
<dbReference type="InterPro" id="IPR039544">
    <property type="entry name" value="Tim44-like"/>
</dbReference>
<dbReference type="SUPFAM" id="SSF54427">
    <property type="entry name" value="NTF2-like"/>
    <property type="match status" value="1"/>
</dbReference>
<reference evidence="10" key="1">
    <citation type="submission" date="2016-06" db="UniProtKB">
        <authorList>
            <consortium name="WormBaseParasite"/>
        </authorList>
    </citation>
    <scope>IDENTIFICATION</scope>
</reference>